<reference evidence="6 7" key="1">
    <citation type="journal article" date="2011" name="Proc. Natl. Acad. Sci. U.S.A.">
        <title>Niche of harmful alga Aureococcus anophagefferens revealed through ecogenomics.</title>
        <authorList>
            <person name="Gobler C.J."/>
            <person name="Berry D.L."/>
            <person name="Dyhrman S.T."/>
            <person name="Wilhelm S.W."/>
            <person name="Salamov A."/>
            <person name="Lobanov A.V."/>
            <person name="Zhang Y."/>
            <person name="Collier J.L."/>
            <person name="Wurch L.L."/>
            <person name="Kustka A.B."/>
            <person name="Dill B.D."/>
            <person name="Shah M."/>
            <person name="VerBerkmoes N.C."/>
            <person name="Kuo A."/>
            <person name="Terry A."/>
            <person name="Pangilinan J."/>
            <person name="Lindquist E.A."/>
            <person name="Lucas S."/>
            <person name="Paulsen I.T."/>
            <person name="Hattenrath-Lehmann T.K."/>
            <person name="Talmage S.C."/>
            <person name="Walker E.A."/>
            <person name="Koch F."/>
            <person name="Burson A.M."/>
            <person name="Marcoval M.A."/>
            <person name="Tang Y.Z."/>
            <person name="Lecleir G.R."/>
            <person name="Coyne K.J."/>
            <person name="Berg G.M."/>
            <person name="Bertrand E.M."/>
            <person name="Saito M.A."/>
            <person name="Gladyshev V.N."/>
            <person name="Grigoriev I.V."/>
        </authorList>
    </citation>
    <scope>NUCLEOTIDE SEQUENCE [LARGE SCALE GENOMIC DNA]</scope>
    <source>
        <strain evidence="7">CCMP 1984</strain>
    </source>
</reference>
<dbReference type="GO" id="GO:0005874">
    <property type="term" value="C:microtubule"/>
    <property type="evidence" value="ECO:0007669"/>
    <property type="project" value="UniProtKB-KW"/>
</dbReference>
<dbReference type="PRINTS" id="PR00380">
    <property type="entry name" value="KINESINHEAVY"/>
</dbReference>
<dbReference type="GO" id="GO:0003777">
    <property type="term" value="F:microtubule motor activity"/>
    <property type="evidence" value="ECO:0007669"/>
    <property type="project" value="InterPro"/>
</dbReference>
<accession>F0XW74</accession>
<dbReference type="InterPro" id="IPR001752">
    <property type="entry name" value="Kinesin_motor_dom"/>
</dbReference>
<evidence type="ECO:0000256" key="4">
    <source>
        <dbReference type="RuleBase" id="RU000394"/>
    </source>
</evidence>
<dbReference type="SUPFAM" id="SSF52540">
    <property type="entry name" value="P-loop containing nucleoside triphosphate hydrolases"/>
    <property type="match status" value="1"/>
</dbReference>
<dbReference type="AlphaFoldDB" id="F0XW74"/>
<feature type="binding site" evidence="3">
    <location>
        <begin position="107"/>
        <end position="114"/>
    </location>
    <ligand>
        <name>ATP</name>
        <dbReference type="ChEBI" id="CHEBI:30616"/>
    </ligand>
</feature>
<dbReference type="GO" id="GO:0008017">
    <property type="term" value="F:microtubule binding"/>
    <property type="evidence" value="ECO:0007669"/>
    <property type="project" value="InterPro"/>
</dbReference>
<dbReference type="PROSITE" id="PS50067">
    <property type="entry name" value="KINESIN_MOTOR_2"/>
    <property type="match status" value="1"/>
</dbReference>
<dbReference type="Pfam" id="PF00225">
    <property type="entry name" value="Kinesin"/>
    <property type="match status" value="1"/>
</dbReference>
<evidence type="ECO:0000313" key="7">
    <source>
        <dbReference type="Proteomes" id="UP000002729"/>
    </source>
</evidence>
<dbReference type="GeneID" id="20219037"/>
<evidence type="ECO:0000256" key="2">
    <source>
        <dbReference type="ARBA" id="ARBA00022840"/>
    </source>
</evidence>
<keyword evidence="3 4" id="KW-0505">Motor protein</keyword>
<sequence>RRRLHNALQELRGSVRVVARLRPPSSLLRDDAPAPAVRAGGADGRTVVLAAPPRDGVDGGAKPRKLETLRFDRVFDGDATQADVYGEIDDLVASAADGFDVCVLAYGATGSGKTHTMHGPASGGDEAGVVPRATRALAEAARRRGDGGWSFACEASSVEIYDEKVYDLLAPGGAALEVKDDADDPVPGAAALPLDFGDDGRGAAQLAKRAARSRRTAATLLNDRSSRSHALFTLRIVGHHEAKNLKTRGSLVLVDLAGSERLKRSGAADPGADPGRLREACAINRSLSCLVDVFAALGRRGDGRGRGVHVPYRNSALTRILQRPLSGDGKALLLATCNPHEAESLGTLKFAHQVAAIETGRIARRVSSAAKRAPLGAQNKRR</sequence>
<dbReference type="PANTHER" id="PTHR47972">
    <property type="entry name" value="KINESIN-LIKE PROTEIN KLP-3"/>
    <property type="match status" value="1"/>
</dbReference>
<organism evidence="7">
    <name type="scientific">Aureococcus anophagefferens</name>
    <name type="common">Harmful bloom alga</name>
    <dbReference type="NCBI Taxonomy" id="44056"/>
    <lineage>
        <taxon>Eukaryota</taxon>
        <taxon>Sar</taxon>
        <taxon>Stramenopiles</taxon>
        <taxon>Ochrophyta</taxon>
        <taxon>Pelagophyceae</taxon>
        <taxon>Pelagomonadales</taxon>
        <taxon>Pelagomonadaceae</taxon>
        <taxon>Aureococcus</taxon>
    </lineage>
</organism>
<feature type="domain" description="Kinesin motor" evidence="5">
    <location>
        <begin position="14"/>
        <end position="357"/>
    </location>
</feature>
<keyword evidence="4" id="KW-0493">Microtubule</keyword>
<evidence type="ECO:0000313" key="6">
    <source>
        <dbReference type="EMBL" id="EGB12725.1"/>
    </source>
</evidence>
<dbReference type="OrthoDB" id="3176171at2759"/>
<dbReference type="RefSeq" id="XP_009032375.1">
    <property type="nucleotide sequence ID" value="XM_009034127.1"/>
</dbReference>
<dbReference type="Proteomes" id="UP000002729">
    <property type="component" value="Unassembled WGS sequence"/>
</dbReference>
<dbReference type="InterPro" id="IPR027417">
    <property type="entry name" value="P-loop_NTPase"/>
</dbReference>
<evidence type="ECO:0000256" key="3">
    <source>
        <dbReference type="PROSITE-ProRule" id="PRU00283"/>
    </source>
</evidence>
<dbReference type="EMBL" id="GL833120">
    <property type="protein sequence ID" value="EGB12725.1"/>
    <property type="molecule type" value="Genomic_DNA"/>
</dbReference>
<protein>
    <recommendedName>
        <fullName evidence="4">Kinesin-like protein</fullName>
    </recommendedName>
</protein>
<dbReference type="PROSITE" id="PS00411">
    <property type="entry name" value="KINESIN_MOTOR_1"/>
    <property type="match status" value="1"/>
</dbReference>
<dbReference type="InterPro" id="IPR036961">
    <property type="entry name" value="Kinesin_motor_dom_sf"/>
</dbReference>
<dbReference type="InterPro" id="IPR019821">
    <property type="entry name" value="Kinesin_motor_CS"/>
</dbReference>
<dbReference type="GO" id="GO:0007018">
    <property type="term" value="P:microtubule-based movement"/>
    <property type="evidence" value="ECO:0007669"/>
    <property type="project" value="InterPro"/>
</dbReference>
<dbReference type="KEGG" id="aaf:AURANDRAFT_18774"/>
<keyword evidence="7" id="KW-1185">Reference proteome</keyword>
<keyword evidence="2 3" id="KW-0067">ATP-binding</keyword>
<dbReference type="InParanoid" id="F0XW74"/>
<dbReference type="InterPro" id="IPR027640">
    <property type="entry name" value="Kinesin-like_fam"/>
</dbReference>
<feature type="non-terminal residue" evidence="6">
    <location>
        <position position="1"/>
    </location>
</feature>
<dbReference type="SMART" id="SM00129">
    <property type="entry name" value="KISc"/>
    <property type="match status" value="1"/>
</dbReference>
<dbReference type="OMA" id="IFQERQG"/>
<keyword evidence="1 3" id="KW-0547">Nucleotide-binding</keyword>
<dbReference type="GO" id="GO:0005524">
    <property type="term" value="F:ATP binding"/>
    <property type="evidence" value="ECO:0007669"/>
    <property type="project" value="UniProtKB-UniRule"/>
</dbReference>
<proteinExistence type="inferred from homology"/>
<dbReference type="Gene3D" id="3.40.850.10">
    <property type="entry name" value="Kinesin motor domain"/>
    <property type="match status" value="1"/>
</dbReference>
<dbReference type="eggNOG" id="KOG0239">
    <property type="taxonomic scope" value="Eukaryota"/>
</dbReference>
<evidence type="ECO:0000259" key="5">
    <source>
        <dbReference type="PROSITE" id="PS50067"/>
    </source>
</evidence>
<gene>
    <name evidence="6" type="ORF">AURANDRAFT_18774</name>
</gene>
<evidence type="ECO:0000256" key="1">
    <source>
        <dbReference type="ARBA" id="ARBA00022741"/>
    </source>
</evidence>
<comment type="similarity">
    <text evidence="3 4">Belongs to the TRAFAC class myosin-kinesin ATPase superfamily. Kinesin family.</text>
</comment>
<name>F0XW74_AURAN</name>